<evidence type="ECO:0000313" key="1">
    <source>
        <dbReference type="Proteomes" id="UP000887565"/>
    </source>
</evidence>
<evidence type="ECO:0000313" key="2">
    <source>
        <dbReference type="WBParaSite" id="nRc.2.0.1.t30076-RA"/>
    </source>
</evidence>
<reference evidence="2" key="1">
    <citation type="submission" date="2022-11" db="UniProtKB">
        <authorList>
            <consortium name="WormBaseParasite"/>
        </authorList>
    </citation>
    <scope>IDENTIFICATION</scope>
</reference>
<proteinExistence type="predicted"/>
<keyword evidence="1" id="KW-1185">Reference proteome</keyword>
<name>A0A915JUX5_ROMCU</name>
<dbReference type="AlphaFoldDB" id="A0A915JUX5"/>
<organism evidence="1 2">
    <name type="scientific">Romanomermis culicivorax</name>
    <name type="common">Nematode worm</name>
    <dbReference type="NCBI Taxonomy" id="13658"/>
    <lineage>
        <taxon>Eukaryota</taxon>
        <taxon>Metazoa</taxon>
        <taxon>Ecdysozoa</taxon>
        <taxon>Nematoda</taxon>
        <taxon>Enoplea</taxon>
        <taxon>Dorylaimia</taxon>
        <taxon>Mermithida</taxon>
        <taxon>Mermithoidea</taxon>
        <taxon>Mermithidae</taxon>
        <taxon>Romanomermis</taxon>
    </lineage>
</organism>
<dbReference type="Proteomes" id="UP000887565">
    <property type="component" value="Unplaced"/>
</dbReference>
<accession>A0A915JUX5</accession>
<sequence length="80" mass="9562">MRRQRRRSRRKSRSIRNLLTKFDQVQRRTCGCRRIVTRLIARPRMYSSTINVEGLTARHWKFYQQVYGGFLGDILSSNSA</sequence>
<dbReference type="WBParaSite" id="nRc.2.0.1.t30076-RA">
    <property type="protein sequence ID" value="nRc.2.0.1.t30076-RA"/>
    <property type="gene ID" value="nRc.2.0.1.g30076"/>
</dbReference>
<protein>
    <submittedName>
        <fullName evidence="2">Uncharacterized protein</fullName>
    </submittedName>
</protein>